<feature type="transmembrane region" description="Helical" evidence="1">
    <location>
        <begin position="86"/>
        <end position="105"/>
    </location>
</feature>
<evidence type="ECO:0000313" key="3">
    <source>
        <dbReference type="Proteomes" id="UP001195483"/>
    </source>
</evidence>
<accession>A0AAE0SHT4</accession>
<proteinExistence type="predicted"/>
<dbReference type="PANTHER" id="PTHR36535:SF1">
    <property type="entry name" value="DUF1772 DOMAIN-CONTAINING PROTEIN"/>
    <property type="match status" value="1"/>
</dbReference>
<organism evidence="2 3">
    <name type="scientific">Potamilus streckersoni</name>
    <dbReference type="NCBI Taxonomy" id="2493646"/>
    <lineage>
        <taxon>Eukaryota</taxon>
        <taxon>Metazoa</taxon>
        <taxon>Spiralia</taxon>
        <taxon>Lophotrochozoa</taxon>
        <taxon>Mollusca</taxon>
        <taxon>Bivalvia</taxon>
        <taxon>Autobranchia</taxon>
        <taxon>Heteroconchia</taxon>
        <taxon>Palaeoheterodonta</taxon>
        <taxon>Unionida</taxon>
        <taxon>Unionoidea</taxon>
        <taxon>Unionidae</taxon>
        <taxon>Ambleminae</taxon>
        <taxon>Lampsilini</taxon>
        <taxon>Potamilus</taxon>
    </lineage>
</organism>
<sequence length="158" mass="17761">MKSIALADALKLGAVGCTGLFAGNAMYINLVDIPSKINLDIKFLLASWKDAFHRAKKIQGSLVVLGAACGYGAYYFEVPSNKCKMYLIASTAFLSLWPYTILFMFPDIEKLCENDCLEKREESWIRDKIRAWNTKHMFRTVVSIASFGAFTFALWVHG</sequence>
<keyword evidence="1" id="KW-0812">Transmembrane</keyword>
<evidence type="ECO:0008006" key="4">
    <source>
        <dbReference type="Google" id="ProtNLM"/>
    </source>
</evidence>
<reference evidence="2" key="3">
    <citation type="submission" date="2023-05" db="EMBL/GenBank/DDBJ databases">
        <authorList>
            <person name="Smith C.H."/>
        </authorList>
    </citation>
    <scope>NUCLEOTIDE SEQUENCE</scope>
    <source>
        <strain evidence="2">CHS0354</strain>
        <tissue evidence="2">Mantle</tissue>
    </source>
</reference>
<gene>
    <name evidence="2" type="ORF">CHS0354_031516</name>
</gene>
<dbReference type="PANTHER" id="PTHR36535">
    <property type="entry name" value="YALI0E30327P"/>
    <property type="match status" value="1"/>
</dbReference>
<keyword evidence="1" id="KW-0472">Membrane</keyword>
<name>A0AAE0SHT4_9BIVA</name>
<evidence type="ECO:0000313" key="2">
    <source>
        <dbReference type="EMBL" id="KAK3592008.1"/>
    </source>
</evidence>
<dbReference type="Proteomes" id="UP001195483">
    <property type="component" value="Unassembled WGS sequence"/>
</dbReference>
<feature type="transmembrane region" description="Helical" evidence="1">
    <location>
        <begin position="136"/>
        <end position="156"/>
    </location>
</feature>
<reference evidence="2" key="2">
    <citation type="journal article" date="2021" name="Genome Biol. Evol.">
        <title>Developing a high-quality reference genome for a parasitic bivalve with doubly uniparental inheritance (Bivalvia: Unionida).</title>
        <authorList>
            <person name="Smith C.H."/>
        </authorList>
    </citation>
    <scope>NUCLEOTIDE SEQUENCE</scope>
    <source>
        <strain evidence="2">CHS0354</strain>
        <tissue evidence="2">Mantle</tissue>
    </source>
</reference>
<protein>
    <recommendedName>
        <fullName evidence="4">DUF1772 domain-containing protein</fullName>
    </recommendedName>
</protein>
<dbReference type="EMBL" id="JAEAOA010001885">
    <property type="protein sequence ID" value="KAK3592008.1"/>
    <property type="molecule type" value="Genomic_DNA"/>
</dbReference>
<dbReference type="Pfam" id="PF08592">
    <property type="entry name" value="Anthrone_oxy"/>
    <property type="match status" value="1"/>
</dbReference>
<feature type="transmembrane region" description="Helical" evidence="1">
    <location>
        <begin position="58"/>
        <end position="74"/>
    </location>
</feature>
<reference evidence="2" key="1">
    <citation type="journal article" date="2021" name="Genome Biol. Evol.">
        <title>A High-Quality Reference Genome for a Parasitic Bivalve with Doubly Uniparental Inheritance (Bivalvia: Unionida).</title>
        <authorList>
            <person name="Smith C.H."/>
        </authorList>
    </citation>
    <scope>NUCLEOTIDE SEQUENCE</scope>
    <source>
        <strain evidence="2">CHS0354</strain>
    </source>
</reference>
<dbReference type="AlphaFoldDB" id="A0AAE0SHT4"/>
<keyword evidence="1" id="KW-1133">Transmembrane helix</keyword>
<evidence type="ECO:0000256" key="1">
    <source>
        <dbReference type="SAM" id="Phobius"/>
    </source>
</evidence>
<dbReference type="InterPro" id="IPR013901">
    <property type="entry name" value="Anthrone_oxy"/>
</dbReference>
<keyword evidence="3" id="KW-1185">Reference proteome</keyword>
<comment type="caution">
    <text evidence="2">The sequence shown here is derived from an EMBL/GenBank/DDBJ whole genome shotgun (WGS) entry which is preliminary data.</text>
</comment>